<protein>
    <submittedName>
        <fullName evidence="2">Uncharacterized protein</fullName>
    </submittedName>
</protein>
<comment type="caution">
    <text evidence="2">The sequence shown here is derived from an EMBL/GenBank/DDBJ whole genome shotgun (WGS) entry which is preliminary data.</text>
</comment>
<evidence type="ECO:0000313" key="2">
    <source>
        <dbReference type="EMBL" id="CAH1433508.1"/>
    </source>
</evidence>
<keyword evidence="3" id="KW-1185">Reference proteome</keyword>
<feature type="compositionally biased region" description="Basic and acidic residues" evidence="1">
    <location>
        <begin position="40"/>
        <end position="59"/>
    </location>
</feature>
<dbReference type="EMBL" id="CAKMRJ010003334">
    <property type="protein sequence ID" value="CAH1433508.1"/>
    <property type="molecule type" value="Genomic_DNA"/>
</dbReference>
<organism evidence="2 3">
    <name type="scientific">Lactuca virosa</name>
    <dbReference type="NCBI Taxonomy" id="75947"/>
    <lineage>
        <taxon>Eukaryota</taxon>
        <taxon>Viridiplantae</taxon>
        <taxon>Streptophyta</taxon>
        <taxon>Embryophyta</taxon>
        <taxon>Tracheophyta</taxon>
        <taxon>Spermatophyta</taxon>
        <taxon>Magnoliopsida</taxon>
        <taxon>eudicotyledons</taxon>
        <taxon>Gunneridae</taxon>
        <taxon>Pentapetalae</taxon>
        <taxon>asterids</taxon>
        <taxon>campanulids</taxon>
        <taxon>Asterales</taxon>
        <taxon>Asteraceae</taxon>
        <taxon>Cichorioideae</taxon>
        <taxon>Cichorieae</taxon>
        <taxon>Lactucinae</taxon>
        <taxon>Lactuca</taxon>
    </lineage>
</organism>
<accession>A0AAU9MZI9</accession>
<dbReference type="Proteomes" id="UP001157418">
    <property type="component" value="Unassembled WGS sequence"/>
</dbReference>
<reference evidence="2 3" key="1">
    <citation type="submission" date="2022-01" db="EMBL/GenBank/DDBJ databases">
        <authorList>
            <person name="Xiong W."/>
            <person name="Schranz E."/>
        </authorList>
    </citation>
    <scope>NUCLEOTIDE SEQUENCE [LARGE SCALE GENOMIC DNA]</scope>
</reference>
<sequence length="211" mass="23711">MKLLLASEATMRSGEGEERPRRKKKKKSEGRKLSSSVGHQSEHPSESITEIRKRKEGARSRLRNTLSQRDMVILSKIPFPNYFTMHWKCSPVECALWLKKKKKNKEGQGMLTSSVGQEVAGNISSPPTVFTLLLSILSTESPNTTLFLSGCCSSYSSPSTLSPSSSEPLDYNDRLRLPPFANYRRRIASFHPLTTTTDVENLRSTTCCCRH</sequence>
<name>A0AAU9MZI9_9ASTR</name>
<feature type="region of interest" description="Disordered" evidence="1">
    <location>
        <begin position="1"/>
        <end position="63"/>
    </location>
</feature>
<evidence type="ECO:0000313" key="3">
    <source>
        <dbReference type="Proteomes" id="UP001157418"/>
    </source>
</evidence>
<proteinExistence type="predicted"/>
<evidence type="ECO:0000256" key="1">
    <source>
        <dbReference type="SAM" id="MobiDB-lite"/>
    </source>
</evidence>
<dbReference type="AlphaFoldDB" id="A0AAU9MZI9"/>
<gene>
    <name evidence="2" type="ORF">LVIROSA_LOCUS20093</name>
</gene>